<evidence type="ECO:0000256" key="3">
    <source>
        <dbReference type="ARBA" id="ARBA00022448"/>
    </source>
</evidence>
<dbReference type="GO" id="GO:0071500">
    <property type="term" value="P:cellular response to nitrosative stress"/>
    <property type="evidence" value="ECO:0007669"/>
    <property type="project" value="TreeGrafter"/>
</dbReference>
<accession>A0A8J2YMJ1</accession>
<comment type="catalytic activity">
    <reaction evidence="13 15">
        <text>2 nitric oxide + NADH + 2 O2 = 2 nitrate + NAD(+) + H(+)</text>
        <dbReference type="Rhea" id="RHEA:19469"/>
        <dbReference type="ChEBI" id="CHEBI:15378"/>
        <dbReference type="ChEBI" id="CHEBI:15379"/>
        <dbReference type="ChEBI" id="CHEBI:16480"/>
        <dbReference type="ChEBI" id="CHEBI:17632"/>
        <dbReference type="ChEBI" id="CHEBI:57540"/>
        <dbReference type="ChEBI" id="CHEBI:57945"/>
        <dbReference type="EC" id="1.14.12.17"/>
    </reaction>
</comment>
<dbReference type="GO" id="GO:0005344">
    <property type="term" value="F:oxygen carrier activity"/>
    <property type="evidence" value="ECO:0007669"/>
    <property type="project" value="UniProtKB-UniRule"/>
</dbReference>
<dbReference type="InterPro" id="IPR000971">
    <property type="entry name" value="Globin"/>
</dbReference>
<evidence type="ECO:0000256" key="1">
    <source>
        <dbReference type="ARBA" id="ARBA00006401"/>
    </source>
</evidence>
<dbReference type="FunFam" id="1.10.490.10:FF:000003">
    <property type="entry name" value="Flavohemoprotein"/>
    <property type="match status" value="1"/>
</dbReference>
<dbReference type="GO" id="GO:0008941">
    <property type="term" value="F:nitric oxide dioxygenase NAD(P)H activity"/>
    <property type="evidence" value="ECO:0007669"/>
    <property type="project" value="UniProtKB-UniRule"/>
</dbReference>
<evidence type="ECO:0000259" key="16">
    <source>
        <dbReference type="PROSITE" id="PS01033"/>
    </source>
</evidence>
<feature type="site" description="Influences the redox potential of the prosthetic heme and FAD groups" evidence="15">
    <location>
        <position position="84"/>
    </location>
</feature>
<comment type="cofactor">
    <cofactor evidence="15">
        <name>FAD</name>
        <dbReference type="ChEBI" id="CHEBI:57692"/>
    </cofactor>
    <text evidence="15">Binds 1 FAD per subunit.</text>
</comment>
<comment type="domain">
    <text evidence="15">Consists of two distinct domains; an N-terminal heme-containing oxygen-binding domain and a C-terminal reductase domain with binding sites for FAD and NAD(P)H.</text>
</comment>
<dbReference type="PANTHER" id="PTHR43396">
    <property type="entry name" value="FLAVOHEMOPROTEIN"/>
    <property type="match status" value="1"/>
</dbReference>
<evidence type="ECO:0000256" key="14">
    <source>
        <dbReference type="ARBA" id="ARBA00049433"/>
    </source>
</evidence>
<organism evidence="18 19">
    <name type="scientific">Pullulanibacillus camelliae</name>
    <dbReference type="NCBI Taxonomy" id="1707096"/>
    <lineage>
        <taxon>Bacteria</taxon>
        <taxon>Bacillati</taxon>
        <taxon>Bacillota</taxon>
        <taxon>Bacilli</taxon>
        <taxon>Bacillales</taxon>
        <taxon>Sporolactobacillaceae</taxon>
        <taxon>Pullulanibacillus</taxon>
    </lineage>
</organism>
<dbReference type="NCBIfam" id="NF009805">
    <property type="entry name" value="PRK13289.1"/>
    <property type="match status" value="1"/>
</dbReference>
<dbReference type="FunFam" id="2.40.30.10:FF:000034">
    <property type="entry name" value="Flavohemoprotein"/>
    <property type="match status" value="1"/>
</dbReference>
<feature type="binding site" evidence="15">
    <location>
        <position position="189"/>
    </location>
    <ligand>
        <name>FAD</name>
        <dbReference type="ChEBI" id="CHEBI:57692"/>
    </ligand>
</feature>
<feature type="domain" description="Globin" evidence="16">
    <location>
        <begin position="1"/>
        <end position="138"/>
    </location>
</feature>
<dbReference type="InterPro" id="IPR009050">
    <property type="entry name" value="Globin-like_sf"/>
</dbReference>
<proteinExistence type="inferred from homology"/>
<evidence type="ECO:0000256" key="10">
    <source>
        <dbReference type="ARBA" id="ARBA00023002"/>
    </source>
</evidence>
<dbReference type="PANTHER" id="PTHR43396:SF3">
    <property type="entry name" value="FLAVOHEMOPROTEIN"/>
    <property type="match status" value="1"/>
</dbReference>
<evidence type="ECO:0000256" key="2">
    <source>
        <dbReference type="ARBA" id="ARBA00008414"/>
    </source>
</evidence>
<dbReference type="SUPFAM" id="SSF46458">
    <property type="entry name" value="Globin-like"/>
    <property type="match status" value="1"/>
</dbReference>
<evidence type="ECO:0000313" key="19">
    <source>
        <dbReference type="Proteomes" id="UP000628775"/>
    </source>
</evidence>
<evidence type="ECO:0000256" key="15">
    <source>
        <dbReference type="HAMAP-Rule" id="MF_01252"/>
    </source>
</evidence>
<evidence type="ECO:0000256" key="5">
    <source>
        <dbReference type="ARBA" id="ARBA00022621"/>
    </source>
</evidence>
<comment type="catalytic activity">
    <reaction evidence="14 15">
        <text>2 nitric oxide + NADPH + 2 O2 = 2 nitrate + NADP(+) + H(+)</text>
        <dbReference type="Rhea" id="RHEA:19465"/>
        <dbReference type="ChEBI" id="CHEBI:15378"/>
        <dbReference type="ChEBI" id="CHEBI:15379"/>
        <dbReference type="ChEBI" id="CHEBI:16480"/>
        <dbReference type="ChEBI" id="CHEBI:17632"/>
        <dbReference type="ChEBI" id="CHEBI:57783"/>
        <dbReference type="ChEBI" id="CHEBI:58349"/>
        <dbReference type="EC" id="1.14.12.17"/>
    </reaction>
</comment>
<evidence type="ECO:0000313" key="18">
    <source>
        <dbReference type="EMBL" id="GGE53173.1"/>
    </source>
</evidence>
<feature type="active site" description="Charge relay system" evidence="15">
    <location>
        <position position="137"/>
    </location>
</feature>
<dbReference type="InterPro" id="IPR017927">
    <property type="entry name" value="FAD-bd_FR_type"/>
</dbReference>
<dbReference type="SUPFAM" id="SSF52343">
    <property type="entry name" value="Ferredoxin reductase-like, C-terminal NADP-linked domain"/>
    <property type="match status" value="1"/>
</dbReference>
<dbReference type="SUPFAM" id="SSF63380">
    <property type="entry name" value="Riboflavin synthase domain-like"/>
    <property type="match status" value="1"/>
</dbReference>
<reference evidence="18" key="2">
    <citation type="submission" date="2020-09" db="EMBL/GenBank/DDBJ databases">
        <authorList>
            <person name="Sun Q."/>
            <person name="Zhou Y."/>
        </authorList>
    </citation>
    <scope>NUCLEOTIDE SEQUENCE</scope>
    <source>
        <strain evidence="18">CGMCC 1.15371</strain>
    </source>
</reference>
<dbReference type="Pfam" id="PF00042">
    <property type="entry name" value="Globin"/>
    <property type="match status" value="1"/>
</dbReference>
<keyword evidence="10 15" id="KW-0560">Oxidoreductase</keyword>
<feature type="site" description="Involved in heme-bound ligand stabilization and O-O bond activation" evidence="15">
    <location>
        <position position="29"/>
    </location>
</feature>
<feature type="binding site" description="proximal binding residue" evidence="15">
    <location>
        <position position="85"/>
    </location>
    <ligand>
        <name>heme b</name>
        <dbReference type="ChEBI" id="CHEBI:60344"/>
    </ligand>
    <ligandPart>
        <name>Fe</name>
        <dbReference type="ChEBI" id="CHEBI:18248"/>
    </ligandPart>
</feature>
<keyword evidence="12 15" id="KW-0520">NAD</keyword>
<comment type="similarity">
    <text evidence="2 15">Belongs to the globin family. Two-domain flavohemoproteins subfamily.</text>
</comment>
<dbReference type="InterPro" id="IPR017938">
    <property type="entry name" value="Riboflavin_synthase-like_b-brl"/>
</dbReference>
<evidence type="ECO:0000259" key="17">
    <source>
        <dbReference type="PROSITE" id="PS51384"/>
    </source>
</evidence>
<keyword evidence="4 15" id="KW-0349">Heme</keyword>
<sequence>MLNQETIDIIKSTVPVLEQHGTDITKAFYKRMFKMHPELKNVFNQTNQKKNRQQEALANVVYHAAKHIDELHTLAGVVEGIAHKHRSIGIRPDQYPIVGENLLAAIKEVLGEAATDEIINAWAEAYGELAKIFIGEENALREGIKERGGWDDYKPFIVARKVPESEVITSFYLKPQDGRPLPTYSPGQYLSVRVQPTEQANTQIRQYSLSDAYSPEYYRISVKREAGREGLPDGIVSTYLHHEIQEGDCVWVSAPAGEFTLNLESKKPIVLISGGVGLTPLTSMAKTWKQQGAIQNLTWIHAAINGSVHALKEEMRTLDKENDTFKCYTVYERPTEEDRENKAFDKEGYIDLLWLKQVLDTKEAEFYFCGPEPFMKAIYNCLLKWGVQESSIHFEFFGPSMALEEEVTA</sequence>
<keyword evidence="7 15" id="KW-0479">Metal-binding</keyword>
<keyword evidence="19" id="KW-1185">Reference proteome</keyword>
<evidence type="ECO:0000256" key="6">
    <source>
        <dbReference type="ARBA" id="ARBA00022630"/>
    </source>
</evidence>
<feature type="domain" description="FAD-binding FR-type" evidence="17">
    <location>
        <begin position="151"/>
        <end position="262"/>
    </location>
</feature>
<keyword evidence="9 15" id="KW-0521">NADP</keyword>
<feature type="binding site" evidence="15">
    <location>
        <begin position="396"/>
        <end position="399"/>
    </location>
    <ligand>
        <name>FAD</name>
        <dbReference type="ChEBI" id="CHEBI:57692"/>
    </ligand>
</feature>
<reference evidence="18" key="1">
    <citation type="journal article" date="2014" name="Int. J. Syst. Evol. Microbiol.">
        <title>Complete genome sequence of Corynebacterium casei LMG S-19264T (=DSM 44701T), isolated from a smear-ripened cheese.</title>
        <authorList>
            <consortium name="US DOE Joint Genome Institute (JGI-PGF)"/>
            <person name="Walter F."/>
            <person name="Albersmeier A."/>
            <person name="Kalinowski J."/>
            <person name="Ruckert C."/>
        </authorList>
    </citation>
    <scope>NUCLEOTIDE SEQUENCE</scope>
    <source>
        <strain evidence="18">CGMCC 1.15371</strain>
    </source>
</reference>
<dbReference type="InterPro" id="IPR001433">
    <property type="entry name" value="OxRdtase_FAD/NAD-bd"/>
</dbReference>
<dbReference type="HAMAP" id="MF_01252">
    <property type="entry name" value="Hmp"/>
    <property type="match status" value="1"/>
</dbReference>
<evidence type="ECO:0000256" key="4">
    <source>
        <dbReference type="ARBA" id="ARBA00022617"/>
    </source>
</evidence>
<protein>
    <recommendedName>
        <fullName evidence="15">Flavohemoprotein</fullName>
    </recommendedName>
    <alternativeName>
        <fullName evidence="15">Flavohemoglobin</fullName>
    </alternativeName>
    <alternativeName>
        <fullName evidence="15">Hemoglobin-like protein</fullName>
    </alternativeName>
    <alternativeName>
        <fullName evidence="15">Nitric oxide dioxygenase</fullName>
        <shortName evidence="15">NO oxygenase</shortName>
        <shortName evidence="15">NOD</shortName>
        <ecNumber evidence="15">1.14.12.17</ecNumber>
    </alternativeName>
</protein>
<dbReference type="GO" id="GO:0071949">
    <property type="term" value="F:FAD binding"/>
    <property type="evidence" value="ECO:0007669"/>
    <property type="project" value="InterPro"/>
</dbReference>
<dbReference type="Proteomes" id="UP000628775">
    <property type="component" value="Unassembled WGS sequence"/>
</dbReference>
<dbReference type="InterPro" id="IPR012292">
    <property type="entry name" value="Globin/Proto"/>
</dbReference>
<dbReference type="GO" id="GO:0009636">
    <property type="term" value="P:response to toxic substance"/>
    <property type="evidence" value="ECO:0007669"/>
    <property type="project" value="UniProtKB-KW"/>
</dbReference>
<dbReference type="GO" id="GO:0046872">
    <property type="term" value="F:metal ion binding"/>
    <property type="evidence" value="ECO:0007669"/>
    <property type="project" value="UniProtKB-KW"/>
</dbReference>
<keyword evidence="8 15" id="KW-0274">FAD</keyword>
<evidence type="ECO:0000256" key="7">
    <source>
        <dbReference type="ARBA" id="ARBA00022723"/>
    </source>
</evidence>
<keyword evidence="3 15" id="KW-0813">Transport</keyword>
<dbReference type="Pfam" id="PF00175">
    <property type="entry name" value="NAD_binding_1"/>
    <property type="match status" value="1"/>
</dbReference>
<comment type="cofactor">
    <cofactor evidence="15">
        <name>heme b</name>
        <dbReference type="ChEBI" id="CHEBI:60344"/>
    </cofactor>
    <text evidence="15">Binds 1 heme b (iron(II)-protoporphyrin IX) group per subunit.</text>
</comment>
<evidence type="ECO:0000256" key="9">
    <source>
        <dbReference type="ARBA" id="ARBA00022857"/>
    </source>
</evidence>
<keyword evidence="5 15" id="KW-0561">Oxygen transport</keyword>
<dbReference type="GO" id="GO:0019825">
    <property type="term" value="F:oxygen binding"/>
    <property type="evidence" value="ECO:0007669"/>
    <property type="project" value="InterPro"/>
</dbReference>
<comment type="similarity">
    <text evidence="1 15">In the C-terminal section; belongs to the flavoprotein pyridine nucleotide cytochrome reductase family.</text>
</comment>
<evidence type="ECO:0000256" key="12">
    <source>
        <dbReference type="ARBA" id="ARBA00023027"/>
    </source>
</evidence>
<feature type="site" description="Influences the redox potential of the prosthetic heme and FAD groups" evidence="15">
    <location>
        <position position="395"/>
    </location>
</feature>
<dbReference type="PROSITE" id="PS01033">
    <property type="entry name" value="GLOBIN"/>
    <property type="match status" value="1"/>
</dbReference>
<gene>
    <name evidence="15 18" type="primary">hmp</name>
    <name evidence="18" type="ORF">GCM10011391_35060</name>
</gene>
<dbReference type="AlphaFoldDB" id="A0A8J2YMJ1"/>
<comment type="function">
    <text evidence="15">Is involved in NO detoxification in an aerobic process, termed nitric oxide dioxygenase (NOD) reaction that utilizes O(2) and NAD(P)H to convert NO to nitrate, which protects the bacterium from various noxious nitrogen compounds. Therefore, plays a central role in the inducible response to nitrosative stress.</text>
</comment>
<keyword evidence="15" id="KW-0216">Detoxification</keyword>
<comment type="caution">
    <text evidence="18">The sequence shown here is derived from an EMBL/GenBank/DDBJ whole genome shotgun (WGS) entry which is preliminary data.</text>
</comment>
<feature type="binding site" evidence="15">
    <location>
        <begin position="275"/>
        <end position="280"/>
    </location>
    <ligand>
        <name>NADP(+)</name>
        <dbReference type="ChEBI" id="CHEBI:58349"/>
    </ligand>
</feature>
<dbReference type="InterPro" id="IPR039261">
    <property type="entry name" value="FNR_nucleotide-bd"/>
</dbReference>
<dbReference type="EC" id="1.14.12.17" evidence="15"/>
<evidence type="ECO:0000256" key="13">
    <source>
        <dbReference type="ARBA" id="ARBA00048649"/>
    </source>
</evidence>
<feature type="active site" description="Charge relay system" evidence="15">
    <location>
        <position position="95"/>
    </location>
</feature>
<dbReference type="PROSITE" id="PS51384">
    <property type="entry name" value="FAD_FR"/>
    <property type="match status" value="1"/>
</dbReference>
<dbReference type="Gene3D" id="3.40.50.80">
    <property type="entry name" value="Nucleotide-binding domain of ferredoxin-NADP reductase (FNR) module"/>
    <property type="match status" value="1"/>
</dbReference>
<name>A0A8J2YMJ1_9BACL</name>
<dbReference type="GO" id="GO:0020037">
    <property type="term" value="F:heme binding"/>
    <property type="evidence" value="ECO:0007669"/>
    <property type="project" value="InterPro"/>
</dbReference>
<keyword evidence="6 15" id="KW-0285">Flavoprotein</keyword>
<dbReference type="EMBL" id="BMIR01000023">
    <property type="protein sequence ID" value="GGE53173.1"/>
    <property type="molecule type" value="Genomic_DNA"/>
</dbReference>
<feature type="binding site" evidence="15">
    <location>
        <begin position="205"/>
        <end position="208"/>
    </location>
    <ligand>
        <name>FAD</name>
        <dbReference type="ChEBI" id="CHEBI:57692"/>
    </ligand>
</feature>
<evidence type="ECO:0000256" key="11">
    <source>
        <dbReference type="ARBA" id="ARBA00023004"/>
    </source>
</evidence>
<dbReference type="Gene3D" id="1.10.490.10">
    <property type="entry name" value="Globins"/>
    <property type="match status" value="1"/>
</dbReference>
<dbReference type="GO" id="GO:0046210">
    <property type="term" value="P:nitric oxide catabolic process"/>
    <property type="evidence" value="ECO:0007669"/>
    <property type="project" value="TreeGrafter"/>
</dbReference>
<dbReference type="InterPro" id="IPR023950">
    <property type="entry name" value="Hmp"/>
</dbReference>
<dbReference type="CDD" id="cd14777">
    <property type="entry name" value="Yhb1-globin-like"/>
    <property type="match status" value="1"/>
</dbReference>
<dbReference type="FunFam" id="3.40.50.80:FF:000010">
    <property type="entry name" value="Flavohemoprotein"/>
    <property type="match status" value="1"/>
</dbReference>
<evidence type="ECO:0000256" key="8">
    <source>
        <dbReference type="ARBA" id="ARBA00022827"/>
    </source>
</evidence>
<dbReference type="RefSeq" id="WP_188697581.1">
    <property type="nucleotide sequence ID" value="NZ_BMIR01000023.1"/>
</dbReference>
<feature type="region of interest" description="Reductase" evidence="15">
    <location>
        <begin position="148"/>
        <end position="409"/>
    </location>
</feature>
<dbReference type="Gene3D" id="2.40.30.10">
    <property type="entry name" value="Translation factors"/>
    <property type="match status" value="1"/>
</dbReference>
<dbReference type="CDD" id="cd06184">
    <property type="entry name" value="flavohem_like_fad_nad_binding"/>
    <property type="match status" value="1"/>
</dbReference>
<keyword evidence="11 15" id="KW-0408">Iron</keyword>